<dbReference type="Gene3D" id="1.10.1670.10">
    <property type="entry name" value="Helix-hairpin-Helix base-excision DNA repair enzymes (C-terminal)"/>
    <property type="match status" value="1"/>
</dbReference>
<dbReference type="GO" id="GO:0035485">
    <property type="term" value="F:adenine/guanine mispair binding"/>
    <property type="evidence" value="ECO:0007669"/>
    <property type="project" value="TreeGrafter"/>
</dbReference>
<gene>
    <name evidence="14" type="ORF">S06H3_11955</name>
</gene>
<dbReference type="InterPro" id="IPR000445">
    <property type="entry name" value="HhH_motif"/>
</dbReference>
<evidence type="ECO:0000256" key="6">
    <source>
        <dbReference type="ARBA" id="ARBA00022723"/>
    </source>
</evidence>
<dbReference type="GO" id="GO:0051539">
    <property type="term" value="F:4 iron, 4 sulfur cluster binding"/>
    <property type="evidence" value="ECO:0007669"/>
    <property type="project" value="InterPro"/>
</dbReference>
<dbReference type="SMART" id="SM00478">
    <property type="entry name" value="ENDO3c"/>
    <property type="match status" value="1"/>
</dbReference>
<dbReference type="EMBL" id="BARV01005876">
    <property type="protein sequence ID" value="GAI04625.1"/>
    <property type="molecule type" value="Genomic_DNA"/>
</dbReference>
<dbReference type="FunFam" id="1.10.340.30:FF:000001">
    <property type="entry name" value="Endonuclease III"/>
    <property type="match status" value="1"/>
</dbReference>
<keyword evidence="7" id="KW-0227">DNA damage</keyword>
<sequence>ARQWGAKNLKYEDAEFVLVKNEKTFVRRLLKWYRGNRRSFPWREASRTPYEVLVAELMLQRTIAIKVGGVYETFLEKYPTPAALATASVAEMMGDIETLGLHAVRAKRFKELGRKILDEHGGEIPREKDALEALPGVGRYIANAVRCFAFGEDAALVDTNFSRVLGRVFYGDEKSLPPEKLDSWAFAQGLIPGGRCREFNYALLDFASLVCKAKGARHEACPVNDICAFVRP</sequence>
<dbReference type="GO" id="GO:0046872">
    <property type="term" value="F:metal ion binding"/>
    <property type="evidence" value="ECO:0007669"/>
    <property type="project" value="UniProtKB-KW"/>
</dbReference>
<keyword evidence="10" id="KW-0411">Iron-sulfur</keyword>
<reference evidence="14" key="1">
    <citation type="journal article" date="2014" name="Front. Microbiol.">
        <title>High frequency of phylogenetically diverse reductive dehalogenase-homologous genes in deep subseafloor sedimentary metagenomes.</title>
        <authorList>
            <person name="Kawai M."/>
            <person name="Futagami T."/>
            <person name="Toyoda A."/>
            <person name="Takaki Y."/>
            <person name="Nishi S."/>
            <person name="Hori S."/>
            <person name="Arai W."/>
            <person name="Tsubouchi T."/>
            <person name="Morono Y."/>
            <person name="Uchiyama I."/>
            <person name="Ito T."/>
            <person name="Fujiyama A."/>
            <person name="Inagaki F."/>
            <person name="Takami H."/>
        </authorList>
    </citation>
    <scope>NUCLEOTIDE SEQUENCE</scope>
    <source>
        <strain evidence="14">Expedition CK06-06</strain>
    </source>
</reference>
<keyword evidence="9" id="KW-0408">Iron</keyword>
<dbReference type="GO" id="GO:0006298">
    <property type="term" value="P:mismatch repair"/>
    <property type="evidence" value="ECO:0007669"/>
    <property type="project" value="TreeGrafter"/>
</dbReference>
<comment type="catalytic activity">
    <reaction evidence="1">
        <text>Hydrolyzes free adenine bases from 7,8-dihydro-8-oxoguanine:adenine mismatched double-stranded DNA, leaving an apurinic site.</text>
        <dbReference type="EC" id="3.2.2.31"/>
    </reaction>
</comment>
<dbReference type="SMART" id="SM00525">
    <property type="entry name" value="FES"/>
    <property type="match status" value="1"/>
</dbReference>
<evidence type="ECO:0000256" key="3">
    <source>
        <dbReference type="ARBA" id="ARBA00008343"/>
    </source>
</evidence>
<dbReference type="GO" id="GO:0034039">
    <property type="term" value="F:8-oxo-7,8-dihydroguanine DNA N-glycosylase activity"/>
    <property type="evidence" value="ECO:0007669"/>
    <property type="project" value="TreeGrafter"/>
</dbReference>
<dbReference type="InterPro" id="IPR003651">
    <property type="entry name" value="Endonuclease3_FeS-loop_motif"/>
</dbReference>
<evidence type="ECO:0000256" key="4">
    <source>
        <dbReference type="ARBA" id="ARBA00012045"/>
    </source>
</evidence>
<dbReference type="PANTHER" id="PTHR42944:SF1">
    <property type="entry name" value="ADENINE DNA GLYCOSYLASE"/>
    <property type="match status" value="1"/>
</dbReference>
<keyword evidence="12" id="KW-0326">Glycosidase</keyword>
<evidence type="ECO:0000256" key="10">
    <source>
        <dbReference type="ARBA" id="ARBA00023014"/>
    </source>
</evidence>
<dbReference type="InterPro" id="IPR044298">
    <property type="entry name" value="MIG/MutY"/>
</dbReference>
<dbReference type="InterPro" id="IPR003265">
    <property type="entry name" value="HhH-GPD_domain"/>
</dbReference>
<proteinExistence type="inferred from homology"/>
<dbReference type="Pfam" id="PF00633">
    <property type="entry name" value="HHH"/>
    <property type="match status" value="1"/>
</dbReference>
<dbReference type="GO" id="GO:0006284">
    <property type="term" value="P:base-excision repair"/>
    <property type="evidence" value="ECO:0007669"/>
    <property type="project" value="InterPro"/>
</dbReference>
<comment type="similarity">
    <text evidence="3">Belongs to the Nth/MutY family.</text>
</comment>
<evidence type="ECO:0000256" key="8">
    <source>
        <dbReference type="ARBA" id="ARBA00022801"/>
    </source>
</evidence>
<keyword evidence="6" id="KW-0479">Metal-binding</keyword>
<comment type="caution">
    <text evidence="14">The sequence shown here is derived from an EMBL/GenBank/DDBJ whole genome shotgun (WGS) entry which is preliminary data.</text>
</comment>
<comment type="cofactor">
    <cofactor evidence="2">
        <name>[4Fe-4S] cluster</name>
        <dbReference type="ChEBI" id="CHEBI:49883"/>
    </cofactor>
</comment>
<keyword evidence="11" id="KW-0234">DNA repair</keyword>
<evidence type="ECO:0000256" key="11">
    <source>
        <dbReference type="ARBA" id="ARBA00023204"/>
    </source>
</evidence>
<evidence type="ECO:0000256" key="7">
    <source>
        <dbReference type="ARBA" id="ARBA00022763"/>
    </source>
</evidence>
<protein>
    <recommendedName>
        <fullName evidence="5">Adenine DNA glycosylase</fullName>
        <ecNumber evidence="4">3.2.2.31</ecNumber>
    </recommendedName>
</protein>
<dbReference type="PANTHER" id="PTHR42944">
    <property type="entry name" value="ADENINE DNA GLYCOSYLASE"/>
    <property type="match status" value="1"/>
</dbReference>
<evidence type="ECO:0000256" key="1">
    <source>
        <dbReference type="ARBA" id="ARBA00000843"/>
    </source>
</evidence>
<feature type="non-terminal residue" evidence="14">
    <location>
        <position position="1"/>
    </location>
</feature>
<evidence type="ECO:0000259" key="13">
    <source>
        <dbReference type="SMART" id="SM00478"/>
    </source>
</evidence>
<keyword evidence="8" id="KW-0378">Hydrolase</keyword>
<dbReference type="CDD" id="cd00056">
    <property type="entry name" value="ENDO3c"/>
    <property type="match status" value="1"/>
</dbReference>
<dbReference type="InterPro" id="IPR023170">
    <property type="entry name" value="HhH_base_excis_C"/>
</dbReference>
<feature type="domain" description="HhH-GPD" evidence="13">
    <location>
        <begin position="58"/>
        <end position="209"/>
    </location>
</feature>
<name>X1LQG2_9ZZZZ</name>
<evidence type="ECO:0000256" key="5">
    <source>
        <dbReference type="ARBA" id="ARBA00022023"/>
    </source>
</evidence>
<dbReference type="AlphaFoldDB" id="X1LQG2"/>
<dbReference type="GO" id="GO:0032357">
    <property type="term" value="F:oxidized purine DNA binding"/>
    <property type="evidence" value="ECO:0007669"/>
    <property type="project" value="TreeGrafter"/>
</dbReference>
<evidence type="ECO:0000256" key="12">
    <source>
        <dbReference type="ARBA" id="ARBA00023295"/>
    </source>
</evidence>
<dbReference type="EC" id="3.2.2.31" evidence="4"/>
<organism evidence="14">
    <name type="scientific">marine sediment metagenome</name>
    <dbReference type="NCBI Taxonomy" id="412755"/>
    <lineage>
        <taxon>unclassified sequences</taxon>
        <taxon>metagenomes</taxon>
        <taxon>ecological metagenomes</taxon>
    </lineage>
</organism>
<dbReference type="GO" id="GO:0000701">
    <property type="term" value="F:purine-specific mismatch base pair DNA N-glycosylase activity"/>
    <property type="evidence" value="ECO:0007669"/>
    <property type="project" value="UniProtKB-EC"/>
</dbReference>
<dbReference type="InterPro" id="IPR011257">
    <property type="entry name" value="DNA_glycosylase"/>
</dbReference>
<dbReference type="SUPFAM" id="SSF48150">
    <property type="entry name" value="DNA-glycosylase"/>
    <property type="match status" value="1"/>
</dbReference>
<evidence type="ECO:0000256" key="2">
    <source>
        <dbReference type="ARBA" id="ARBA00001966"/>
    </source>
</evidence>
<dbReference type="Gene3D" id="1.10.340.30">
    <property type="entry name" value="Hypothetical protein, domain 2"/>
    <property type="match status" value="1"/>
</dbReference>
<accession>X1LQG2</accession>
<evidence type="ECO:0000313" key="14">
    <source>
        <dbReference type="EMBL" id="GAI04625.1"/>
    </source>
</evidence>
<dbReference type="Pfam" id="PF00730">
    <property type="entry name" value="HhH-GPD"/>
    <property type="match status" value="1"/>
</dbReference>
<evidence type="ECO:0000256" key="9">
    <source>
        <dbReference type="ARBA" id="ARBA00023004"/>
    </source>
</evidence>